<evidence type="ECO:0000313" key="8">
    <source>
        <dbReference type="EMBL" id="KAA5541581.1"/>
    </source>
</evidence>
<dbReference type="InterPro" id="IPR058982">
    <property type="entry name" value="Beta-barrel_AprE"/>
</dbReference>
<dbReference type="InterPro" id="IPR050739">
    <property type="entry name" value="MFP"/>
</dbReference>
<sequence length="445" mass="50463">MPTYKYSLNGQAAAESQAIELRTEEVQELLGQMPGWLIRWGITVVFSIVGLLILASWLVKYPDVLTSRVVLTTKTPPVSVVARTQGRIQFWVKDKERVQKGTYLAVIESPAAINDVRNLTGYLRQLKHQLKQAKATAITNVALPENLRLGELQESYLALLNSLQEYQRNHRTNLPAKQIQGIEQRIKGYEALNAQLENQQQLLLEELQLAQKRYTVDAKLLEEKVIADIDLDRTKNAYLQAKRAFESAQGQIINNQLVIAQLQSQVTEYQTNAADQEGRLRLNIETALKQLESRLDAWEEQYVFKAPIAGEIAFVKYWSNNQFINAGEGVFTIVPPSEDLFAQVQLPITGSGKVEPGQRVNIKFDNYPSPEYGMVKGTVQAISVIPQNNMYTIQIALPQGLTTSYRRKLPFRQEMPGTAEIITKDLRLSERIFHQFRALLDNPRS</sequence>
<dbReference type="RefSeq" id="WP_150091432.1">
    <property type="nucleotide sequence ID" value="NZ_VWSF01000021.1"/>
</dbReference>
<keyword evidence="9" id="KW-1185">Reference proteome</keyword>
<feature type="transmembrane region" description="Helical" evidence="6">
    <location>
        <begin position="37"/>
        <end position="59"/>
    </location>
</feature>
<dbReference type="Pfam" id="PF26002">
    <property type="entry name" value="Beta-barrel_AprE"/>
    <property type="match status" value="1"/>
</dbReference>
<feature type="coiled-coil region" evidence="5">
    <location>
        <begin position="116"/>
        <end position="224"/>
    </location>
</feature>
<name>A0A5M6D2A3_9BACT</name>
<dbReference type="Gene3D" id="2.40.30.170">
    <property type="match status" value="1"/>
</dbReference>
<dbReference type="Proteomes" id="UP000323426">
    <property type="component" value="Unassembled WGS sequence"/>
</dbReference>
<dbReference type="AlphaFoldDB" id="A0A5M6D2A3"/>
<evidence type="ECO:0000256" key="6">
    <source>
        <dbReference type="SAM" id="Phobius"/>
    </source>
</evidence>
<evidence type="ECO:0000256" key="1">
    <source>
        <dbReference type="ARBA" id="ARBA00004167"/>
    </source>
</evidence>
<dbReference type="GO" id="GO:0016020">
    <property type="term" value="C:membrane"/>
    <property type="evidence" value="ECO:0007669"/>
    <property type="project" value="UniProtKB-SubCell"/>
</dbReference>
<feature type="domain" description="AprE-like beta-barrel" evidence="7">
    <location>
        <begin position="341"/>
        <end position="423"/>
    </location>
</feature>
<reference evidence="8 9" key="1">
    <citation type="submission" date="2019-09" db="EMBL/GenBank/DDBJ databases">
        <title>Genome sequence and assembly of Adhaeribacter sp.</title>
        <authorList>
            <person name="Chhetri G."/>
        </authorList>
    </citation>
    <scope>NUCLEOTIDE SEQUENCE [LARGE SCALE GENOMIC DNA]</scope>
    <source>
        <strain evidence="8 9">DK36</strain>
    </source>
</reference>
<keyword evidence="2 6" id="KW-0812">Transmembrane</keyword>
<evidence type="ECO:0000256" key="3">
    <source>
        <dbReference type="ARBA" id="ARBA00022989"/>
    </source>
</evidence>
<keyword evidence="3 6" id="KW-1133">Transmembrane helix</keyword>
<organism evidence="8 9">
    <name type="scientific">Adhaeribacter rhizoryzae</name>
    <dbReference type="NCBI Taxonomy" id="2607907"/>
    <lineage>
        <taxon>Bacteria</taxon>
        <taxon>Pseudomonadati</taxon>
        <taxon>Bacteroidota</taxon>
        <taxon>Cytophagia</taxon>
        <taxon>Cytophagales</taxon>
        <taxon>Hymenobacteraceae</taxon>
        <taxon>Adhaeribacter</taxon>
    </lineage>
</organism>
<keyword evidence="4 6" id="KW-0472">Membrane</keyword>
<evidence type="ECO:0000256" key="5">
    <source>
        <dbReference type="SAM" id="Coils"/>
    </source>
</evidence>
<evidence type="ECO:0000313" key="9">
    <source>
        <dbReference type="Proteomes" id="UP000323426"/>
    </source>
</evidence>
<comment type="caution">
    <text evidence="8">The sequence shown here is derived from an EMBL/GenBank/DDBJ whole genome shotgun (WGS) entry which is preliminary data.</text>
</comment>
<gene>
    <name evidence="8" type="ORF">F0145_20415</name>
</gene>
<comment type="subcellular location">
    <subcellularLocation>
        <location evidence="1">Membrane</location>
        <topology evidence="1">Single-pass membrane protein</topology>
    </subcellularLocation>
</comment>
<proteinExistence type="predicted"/>
<evidence type="ECO:0000256" key="2">
    <source>
        <dbReference type="ARBA" id="ARBA00022692"/>
    </source>
</evidence>
<evidence type="ECO:0000259" key="7">
    <source>
        <dbReference type="Pfam" id="PF26002"/>
    </source>
</evidence>
<evidence type="ECO:0000256" key="4">
    <source>
        <dbReference type="ARBA" id="ARBA00023136"/>
    </source>
</evidence>
<dbReference type="EMBL" id="VWSF01000021">
    <property type="protein sequence ID" value="KAA5541581.1"/>
    <property type="molecule type" value="Genomic_DNA"/>
</dbReference>
<feature type="coiled-coil region" evidence="5">
    <location>
        <begin position="259"/>
        <end position="301"/>
    </location>
</feature>
<dbReference type="PRINTS" id="PR01490">
    <property type="entry name" value="RTXTOXIND"/>
</dbReference>
<dbReference type="PANTHER" id="PTHR30386">
    <property type="entry name" value="MEMBRANE FUSION SUBUNIT OF EMRAB-TOLC MULTIDRUG EFFLUX PUMP"/>
    <property type="match status" value="1"/>
</dbReference>
<keyword evidence="5" id="KW-0175">Coiled coil</keyword>
<dbReference type="PANTHER" id="PTHR30386:SF26">
    <property type="entry name" value="TRANSPORT PROTEIN COMB"/>
    <property type="match status" value="1"/>
</dbReference>
<accession>A0A5M6D2A3</accession>
<protein>
    <submittedName>
        <fullName evidence="8">HlyD family efflux transporter periplasmic adaptor subunit</fullName>
    </submittedName>
</protein>